<name>A0ABQ4PZS2_9BURK</name>
<reference evidence="1 2" key="1">
    <citation type="journal article" date="2022" name="Int. J. Syst. Evol. Microbiol.">
        <title>Noviherbaspirillum aridicola sp. nov., isolated from an arid soil in Pakistan.</title>
        <authorList>
            <person name="Khan I.U."/>
            <person name="Saqib M."/>
            <person name="Amin A."/>
            <person name="Hussain F."/>
            <person name="Li L."/>
            <person name="Liu Y.H."/>
            <person name="Fang B.Z."/>
            <person name="Ahmed I."/>
            <person name="Li W.J."/>
        </authorList>
    </citation>
    <scope>NUCLEOTIDE SEQUENCE [LARGE SCALE GENOMIC DNA]</scope>
    <source>
        <strain evidence="1 2">NCCP-691</strain>
    </source>
</reference>
<dbReference type="EMBL" id="BPMK01000001">
    <property type="protein sequence ID" value="GIZ50029.1"/>
    <property type="molecule type" value="Genomic_DNA"/>
</dbReference>
<protein>
    <submittedName>
        <fullName evidence="1">Uncharacterized protein</fullName>
    </submittedName>
</protein>
<accession>A0ABQ4PZS2</accession>
<organism evidence="1 2">
    <name type="scientific">Noviherbaspirillum aridicola</name>
    <dbReference type="NCBI Taxonomy" id="2849687"/>
    <lineage>
        <taxon>Bacteria</taxon>
        <taxon>Pseudomonadati</taxon>
        <taxon>Pseudomonadota</taxon>
        <taxon>Betaproteobacteria</taxon>
        <taxon>Burkholderiales</taxon>
        <taxon>Oxalobacteraceae</taxon>
        <taxon>Noviherbaspirillum</taxon>
    </lineage>
</organism>
<proteinExistence type="predicted"/>
<keyword evidence="2" id="KW-1185">Reference proteome</keyword>
<evidence type="ECO:0000313" key="1">
    <source>
        <dbReference type="EMBL" id="GIZ50029.1"/>
    </source>
</evidence>
<dbReference type="RefSeq" id="WP_220806221.1">
    <property type="nucleotide sequence ID" value="NZ_BPMK01000001.1"/>
</dbReference>
<sequence length="78" mass="8292">MSTMTIASPAHVAGSSYLENVGVAARNLLAAIFAVRPQAPVAEKTDEVSIAKLYRMAASYDSVMPNLAQELRTIALRA</sequence>
<comment type="caution">
    <text evidence="1">The sequence shown here is derived from an EMBL/GenBank/DDBJ whole genome shotgun (WGS) entry which is preliminary data.</text>
</comment>
<dbReference type="Proteomes" id="UP000887222">
    <property type="component" value="Unassembled WGS sequence"/>
</dbReference>
<gene>
    <name evidence="1" type="ORF">NCCP691_00430</name>
</gene>
<evidence type="ECO:0000313" key="2">
    <source>
        <dbReference type="Proteomes" id="UP000887222"/>
    </source>
</evidence>